<name>A0A5S6QDF6_TRIMR</name>
<keyword evidence="2" id="KW-1185">Reference proteome</keyword>
<accession>A0A5S6QDF6</accession>
<feature type="region of interest" description="Disordered" evidence="1">
    <location>
        <begin position="44"/>
        <end position="71"/>
    </location>
</feature>
<dbReference type="WBParaSite" id="TMUE_1000005214.1">
    <property type="protein sequence ID" value="TMUE_1000005214.1"/>
    <property type="gene ID" value="WBGene00285189"/>
</dbReference>
<proteinExistence type="predicted"/>
<dbReference type="Proteomes" id="UP000046395">
    <property type="component" value="Unassembled WGS sequence"/>
</dbReference>
<evidence type="ECO:0000256" key="1">
    <source>
        <dbReference type="SAM" id="MobiDB-lite"/>
    </source>
</evidence>
<evidence type="ECO:0000313" key="3">
    <source>
        <dbReference type="WBParaSite" id="TMUE_1000005214.1"/>
    </source>
</evidence>
<evidence type="ECO:0000313" key="2">
    <source>
        <dbReference type="Proteomes" id="UP000046395"/>
    </source>
</evidence>
<feature type="region of interest" description="Disordered" evidence="1">
    <location>
        <begin position="83"/>
        <end position="136"/>
    </location>
</feature>
<organism evidence="2 3">
    <name type="scientific">Trichuris muris</name>
    <name type="common">Mouse whipworm</name>
    <dbReference type="NCBI Taxonomy" id="70415"/>
    <lineage>
        <taxon>Eukaryota</taxon>
        <taxon>Metazoa</taxon>
        <taxon>Ecdysozoa</taxon>
        <taxon>Nematoda</taxon>
        <taxon>Enoplea</taxon>
        <taxon>Dorylaimia</taxon>
        <taxon>Trichinellida</taxon>
        <taxon>Trichuridae</taxon>
        <taxon>Trichuris</taxon>
    </lineage>
</organism>
<sequence length="221" mass="23580">MLPRDHALGGGRGFQLEQKFDHPSGTVCDTGLPVPVDRWFAGASTAGSGRIPLKAGHNWNRRASEKNPSRRARAQNIMDHNLHQGTLGSLSGPATPAAVPLGARSRHAQRSNKGNPAASPPRGRQSQLAPKRRSNCQNQKRNVFAVGYGSYGACKLRFGVGDTGRGLRITPFTLLRVSGTSAGPIESERWLAAQQNCINSNAGAISRSLPVSKQCQWVNGG</sequence>
<protein>
    <submittedName>
        <fullName evidence="3">Uncharacterized protein</fullName>
    </submittedName>
</protein>
<reference evidence="3" key="1">
    <citation type="submission" date="2019-12" db="UniProtKB">
        <authorList>
            <consortium name="WormBaseParasite"/>
        </authorList>
    </citation>
    <scope>IDENTIFICATION</scope>
</reference>
<dbReference type="AlphaFoldDB" id="A0A5S6QDF6"/>